<gene>
    <name evidence="2" type="ORF">GOMPHAMPRED_006972</name>
</gene>
<accession>A0A8H3I9L3</accession>
<organism evidence="2 3">
    <name type="scientific">Gomphillus americanus</name>
    <dbReference type="NCBI Taxonomy" id="1940652"/>
    <lineage>
        <taxon>Eukaryota</taxon>
        <taxon>Fungi</taxon>
        <taxon>Dikarya</taxon>
        <taxon>Ascomycota</taxon>
        <taxon>Pezizomycotina</taxon>
        <taxon>Lecanoromycetes</taxon>
        <taxon>OSLEUM clade</taxon>
        <taxon>Ostropomycetidae</taxon>
        <taxon>Ostropales</taxon>
        <taxon>Graphidaceae</taxon>
        <taxon>Gomphilloideae</taxon>
        <taxon>Gomphillus</taxon>
    </lineage>
</organism>
<protein>
    <recommendedName>
        <fullName evidence="1">Luciferase domain-containing protein</fullName>
    </recommendedName>
</protein>
<dbReference type="EMBL" id="CAJPDQ010000005">
    <property type="protein sequence ID" value="CAF9910148.1"/>
    <property type="molecule type" value="Genomic_DNA"/>
</dbReference>
<dbReference type="PANTHER" id="PTHR38695">
    <property type="entry name" value="AMINO ACID PERMEASE_ SLC12A DOMAIN-CONTAINING PROTEIN"/>
    <property type="match status" value="1"/>
</dbReference>
<dbReference type="PANTHER" id="PTHR38695:SF1">
    <property type="entry name" value="AMINO ACID PERMEASE_ SLC12A DOMAIN-CONTAINING PROTEIN"/>
    <property type="match status" value="1"/>
</dbReference>
<evidence type="ECO:0000259" key="1">
    <source>
        <dbReference type="Pfam" id="PF17648"/>
    </source>
</evidence>
<proteinExistence type="predicted"/>
<dbReference type="Pfam" id="PF17648">
    <property type="entry name" value="Luciferase"/>
    <property type="match status" value="1"/>
</dbReference>
<dbReference type="OrthoDB" id="5358398at2759"/>
<dbReference type="Proteomes" id="UP000664169">
    <property type="component" value="Unassembled WGS sequence"/>
</dbReference>
<dbReference type="InterPro" id="IPR048273">
    <property type="entry name" value="Luciferase"/>
</dbReference>
<comment type="caution">
    <text evidence="2">The sequence shown here is derived from an EMBL/GenBank/DDBJ whole genome shotgun (WGS) entry which is preliminary data.</text>
</comment>
<feature type="domain" description="Luciferase" evidence="1">
    <location>
        <begin position="180"/>
        <end position="247"/>
    </location>
</feature>
<evidence type="ECO:0000313" key="2">
    <source>
        <dbReference type="EMBL" id="CAF9910148.1"/>
    </source>
</evidence>
<reference evidence="2" key="1">
    <citation type="submission" date="2021-03" db="EMBL/GenBank/DDBJ databases">
        <authorList>
            <person name="Tagirdzhanova G."/>
        </authorList>
    </citation>
    <scope>NUCLEOTIDE SEQUENCE</scope>
</reference>
<keyword evidence="3" id="KW-1185">Reference proteome</keyword>
<evidence type="ECO:0000313" key="3">
    <source>
        <dbReference type="Proteomes" id="UP000664169"/>
    </source>
</evidence>
<name>A0A8H3I9L3_9LECA</name>
<sequence>MATKTLLHFPKSLFRLIGSLQDVMAAFPVQSTAAALCLAMLVRRVNKDYRAWYNLGPGGCSHNILGYIFSYSLTLLSSRDIKQTFCYEPLIAASPSLSGIPIRAGAPPVVSKWMVPVRQLSARASEARLEEMEAMVHEIAAKHDLVFTAPSIIEGGHSPALYIQANHLIKGEVQNPAREREVFHFHESEGSVHVTLSPADAKYVLDRGWGQRHPLSGYFGMGFTYVMIYSPRNDEELDVLRKITYAAIDYALERRKLGGL</sequence>
<dbReference type="AlphaFoldDB" id="A0A8H3I9L3"/>
<dbReference type="InterPro" id="IPR040841">
    <property type="entry name" value="Luciferase_dom"/>
</dbReference>